<evidence type="ECO:0000256" key="8">
    <source>
        <dbReference type="ARBA" id="ARBA00023136"/>
    </source>
</evidence>
<dbReference type="InterPro" id="IPR050174">
    <property type="entry name" value="Protocadherin/Cadherin-CA"/>
</dbReference>
<feature type="domain" description="Cadherin" evidence="11">
    <location>
        <begin position="96"/>
        <end position="204"/>
    </location>
</feature>
<keyword evidence="7" id="KW-1133">Transmembrane helix</keyword>
<dbReference type="SUPFAM" id="SSF49313">
    <property type="entry name" value="Cadherin-like"/>
    <property type="match status" value="5"/>
</dbReference>
<feature type="domain" description="Cadherin" evidence="11">
    <location>
        <begin position="415"/>
        <end position="461"/>
    </location>
</feature>
<feature type="domain" description="Cadherin" evidence="11">
    <location>
        <begin position="310"/>
        <end position="414"/>
    </location>
</feature>
<dbReference type="GO" id="GO:0007156">
    <property type="term" value="P:homophilic cell adhesion via plasma membrane adhesion molecules"/>
    <property type="evidence" value="ECO:0007669"/>
    <property type="project" value="InterPro"/>
</dbReference>
<dbReference type="PROSITE" id="PS50268">
    <property type="entry name" value="CADHERIN_2"/>
    <property type="match status" value="5"/>
</dbReference>
<dbReference type="InterPro" id="IPR020894">
    <property type="entry name" value="Cadherin_CS"/>
</dbReference>
<evidence type="ECO:0000256" key="10">
    <source>
        <dbReference type="PROSITE-ProRule" id="PRU00043"/>
    </source>
</evidence>
<dbReference type="PRINTS" id="PR00205">
    <property type="entry name" value="CADHERIN"/>
</dbReference>
<keyword evidence="8" id="KW-0472">Membrane</keyword>
<evidence type="ECO:0000256" key="6">
    <source>
        <dbReference type="ARBA" id="ARBA00022889"/>
    </source>
</evidence>
<keyword evidence="9" id="KW-0325">Glycoprotein</keyword>
<evidence type="ECO:0000256" key="7">
    <source>
        <dbReference type="ARBA" id="ARBA00022989"/>
    </source>
</evidence>
<evidence type="ECO:0000313" key="12">
    <source>
        <dbReference type="EMBL" id="POI21440.1"/>
    </source>
</evidence>
<comment type="subcellular location">
    <subcellularLocation>
        <location evidence="1">Membrane</location>
        <topology evidence="1">Single-pass membrane protein</topology>
    </subcellularLocation>
</comment>
<evidence type="ECO:0000256" key="2">
    <source>
        <dbReference type="ARBA" id="ARBA00022692"/>
    </source>
</evidence>
<dbReference type="FunFam" id="2.60.40.60:FF:000006">
    <property type="entry name" value="Protocadherin alpha 2"/>
    <property type="match status" value="1"/>
</dbReference>
<keyword evidence="4" id="KW-0677">Repeat</keyword>
<keyword evidence="13" id="KW-1185">Reference proteome</keyword>
<reference evidence="12 13" key="1">
    <citation type="submission" date="2018-01" db="EMBL/GenBank/DDBJ databases">
        <title>Comparison of the Chinese Bamboo Partridge and Red Junglefowl genome sequences highlights the importance of demography in genome evolution.</title>
        <authorList>
            <person name="Tiley G.P."/>
            <person name="Kimball R.T."/>
            <person name="Braun E.L."/>
            <person name="Burleigh J.G."/>
        </authorList>
    </citation>
    <scope>NUCLEOTIDE SEQUENCE [LARGE SCALE GENOMIC DNA]</scope>
    <source>
        <strain evidence="12">RTK389</strain>
        <tissue evidence="12">Blood</tissue>
    </source>
</reference>
<name>A0A2P4SBF9_BAMTH</name>
<dbReference type="Pfam" id="PF08266">
    <property type="entry name" value="Cadherin_2"/>
    <property type="match status" value="1"/>
</dbReference>
<dbReference type="SMART" id="SM00112">
    <property type="entry name" value="CA"/>
    <property type="match status" value="4"/>
</dbReference>
<dbReference type="InterPro" id="IPR013164">
    <property type="entry name" value="Cadherin_N"/>
</dbReference>
<evidence type="ECO:0000256" key="5">
    <source>
        <dbReference type="ARBA" id="ARBA00022837"/>
    </source>
</evidence>
<keyword evidence="3" id="KW-0732">Signal</keyword>
<dbReference type="PROSITE" id="PS00232">
    <property type="entry name" value="CADHERIN_1"/>
    <property type="match status" value="3"/>
</dbReference>
<protein>
    <recommendedName>
        <fullName evidence="11">Cadherin domain-containing protein</fullName>
    </recommendedName>
</protein>
<keyword evidence="5 10" id="KW-0106">Calcium</keyword>
<dbReference type="PANTHER" id="PTHR24028:SF329">
    <property type="entry name" value="CADHERIN DOMAIN-CONTAINING PROTEIN"/>
    <property type="match status" value="1"/>
</dbReference>
<dbReference type="InterPro" id="IPR002126">
    <property type="entry name" value="Cadherin-like_dom"/>
</dbReference>
<dbReference type="FunFam" id="2.60.40.60:FF:000002">
    <property type="entry name" value="Protocadherin alpha 2"/>
    <property type="match status" value="1"/>
</dbReference>
<dbReference type="GO" id="GO:0005509">
    <property type="term" value="F:calcium ion binding"/>
    <property type="evidence" value="ECO:0007669"/>
    <property type="project" value="UniProtKB-UniRule"/>
</dbReference>
<keyword evidence="2" id="KW-0812">Transmembrane</keyword>
<evidence type="ECO:0000256" key="1">
    <source>
        <dbReference type="ARBA" id="ARBA00004167"/>
    </source>
</evidence>
<dbReference type="GO" id="GO:0005886">
    <property type="term" value="C:plasma membrane"/>
    <property type="evidence" value="ECO:0007669"/>
    <property type="project" value="InterPro"/>
</dbReference>
<evidence type="ECO:0000256" key="4">
    <source>
        <dbReference type="ARBA" id="ARBA00022737"/>
    </source>
</evidence>
<accession>A0A2P4SBF9</accession>
<dbReference type="FunFam" id="2.60.40.60:FF:000185">
    <property type="entry name" value="Protocadherin 2 alpha c"/>
    <property type="match status" value="1"/>
</dbReference>
<dbReference type="InterPro" id="IPR015919">
    <property type="entry name" value="Cadherin-like_sf"/>
</dbReference>
<dbReference type="CDD" id="cd11304">
    <property type="entry name" value="Cadherin_repeat"/>
    <property type="match status" value="4"/>
</dbReference>
<dbReference type="Proteomes" id="UP000237246">
    <property type="component" value="Unassembled WGS sequence"/>
</dbReference>
<proteinExistence type="predicted"/>
<dbReference type="PANTHER" id="PTHR24028">
    <property type="entry name" value="CADHERIN-87A"/>
    <property type="match status" value="1"/>
</dbReference>
<evidence type="ECO:0000313" key="13">
    <source>
        <dbReference type="Proteomes" id="UP000237246"/>
    </source>
</evidence>
<evidence type="ECO:0000256" key="3">
    <source>
        <dbReference type="ARBA" id="ARBA00022729"/>
    </source>
</evidence>
<sequence>MARESLVGNVAQDLGLSPSQLAARKARVVSEGSEQHFRLDPHSGVLTLTETLDRERICPHSESCALLFQLFFENPVQLIRGEVEVRDVNDHSPEFPQKEVVLEIPESASPGSRFALVKAKDEDVGINGIQNYSLSPNSHFTLALERGKGGAEFVKLVLQRPLDREEQREVHLVLTATDGGSPPRSGTAQVRVVVLDANDNVPVFSREVYEVRVAENSPPGQLVVRVSAADPDEGSNGKVRYTFTEMSELSSQVFELNAESGEIRVKGNLDFEGADNHDIEVKATDGGGLSAHCKVHVEVLDVNDNAPEIALSSVSASIPEDAPPRTVVALLSVRDRDSGDNGRTECAIEGDVPFSLTAAFANHYELRTSAALDRETTAEYNVSIVATDWGRARLSARESVSVRVGDVNDNAPRFTQAAYSMSVSENEAGAVRIGSVKATDADAGANGRVRYALVREEGEERPAV</sequence>
<feature type="non-terminal residue" evidence="12">
    <location>
        <position position="464"/>
    </location>
</feature>
<evidence type="ECO:0000259" key="11">
    <source>
        <dbReference type="PROSITE" id="PS50268"/>
    </source>
</evidence>
<feature type="domain" description="Cadherin" evidence="11">
    <location>
        <begin position="205"/>
        <end position="309"/>
    </location>
</feature>
<evidence type="ECO:0000256" key="9">
    <source>
        <dbReference type="ARBA" id="ARBA00023180"/>
    </source>
</evidence>
<dbReference type="FunFam" id="2.60.40.60:FF:000018">
    <property type="entry name" value="Protocadherin gamma c3"/>
    <property type="match status" value="1"/>
</dbReference>
<keyword evidence="6" id="KW-0130">Cell adhesion</keyword>
<dbReference type="Pfam" id="PF00028">
    <property type="entry name" value="Cadherin"/>
    <property type="match status" value="3"/>
</dbReference>
<organism evidence="12 13">
    <name type="scientific">Bambusicola thoracicus</name>
    <name type="common">Chinese bamboo-partridge</name>
    <name type="synonym">Perdix thoracica</name>
    <dbReference type="NCBI Taxonomy" id="9083"/>
    <lineage>
        <taxon>Eukaryota</taxon>
        <taxon>Metazoa</taxon>
        <taxon>Chordata</taxon>
        <taxon>Craniata</taxon>
        <taxon>Vertebrata</taxon>
        <taxon>Euteleostomi</taxon>
        <taxon>Archelosauria</taxon>
        <taxon>Archosauria</taxon>
        <taxon>Dinosauria</taxon>
        <taxon>Saurischia</taxon>
        <taxon>Theropoda</taxon>
        <taxon>Coelurosauria</taxon>
        <taxon>Aves</taxon>
        <taxon>Neognathae</taxon>
        <taxon>Galloanserae</taxon>
        <taxon>Galliformes</taxon>
        <taxon>Phasianidae</taxon>
        <taxon>Perdicinae</taxon>
        <taxon>Bambusicola</taxon>
    </lineage>
</organism>
<dbReference type="EMBL" id="PPHD01069290">
    <property type="protein sequence ID" value="POI21440.1"/>
    <property type="molecule type" value="Genomic_DNA"/>
</dbReference>
<dbReference type="OrthoDB" id="6252479at2759"/>
<comment type="caution">
    <text evidence="12">The sequence shown here is derived from an EMBL/GenBank/DDBJ whole genome shotgun (WGS) entry which is preliminary data.</text>
</comment>
<feature type="domain" description="Cadherin" evidence="11">
    <location>
        <begin position="37"/>
        <end position="95"/>
    </location>
</feature>
<gene>
    <name evidence="12" type="ORF">CIB84_014813</name>
</gene>
<dbReference type="AlphaFoldDB" id="A0A2P4SBF9"/>
<dbReference type="Gene3D" id="2.60.40.60">
    <property type="entry name" value="Cadherins"/>
    <property type="match status" value="5"/>
</dbReference>